<keyword evidence="2" id="KW-0808">Transferase</keyword>
<dbReference type="InterPro" id="IPR018762">
    <property type="entry name" value="ChpT_C"/>
</dbReference>
<dbReference type="Pfam" id="PF10090">
    <property type="entry name" value="HPTransfase"/>
    <property type="match status" value="1"/>
</dbReference>
<protein>
    <submittedName>
        <fullName evidence="2">Histidine phosphotransferase ChpT</fullName>
    </submittedName>
</protein>
<dbReference type="Gene3D" id="1.10.287.130">
    <property type="match status" value="1"/>
</dbReference>
<dbReference type="AlphaFoldDB" id="A0A4U8Z394"/>
<dbReference type="KEGG" id="mtun:MTUNDRAET4_2960"/>
<dbReference type="GO" id="GO:0016740">
    <property type="term" value="F:transferase activity"/>
    <property type="evidence" value="ECO:0007669"/>
    <property type="project" value="UniProtKB-KW"/>
</dbReference>
<dbReference type="EMBL" id="LR536450">
    <property type="protein sequence ID" value="VFU09847.1"/>
    <property type="molecule type" value="Genomic_DNA"/>
</dbReference>
<accession>A0A4U8Z394</accession>
<evidence type="ECO:0000313" key="2">
    <source>
        <dbReference type="EMBL" id="VFU09847.1"/>
    </source>
</evidence>
<sequence>MRREFSSVCEALALFDHFVNLFPAKMWGRAMHLAPRIADSSRERMLMTDFALDALDLAALLCSRVCHDVISPVGAIVNGLEVLEDEKDAEMRDIAFDLIKKSAETASARLQFCRLAFGAAGSAGASIDTGEAEKVARGLFADQKTQIEWRAARVLMPKNQVKLILNLCLIAAAAIPRGGVITVTTGDAGASGDALRLRVTARGPNAKLASHTPSLLAGAPEHNAVDAHAIQPFYTSLVAKAADMTLEVVTEPDFVAIEAFPASDRLAAEVAA</sequence>
<dbReference type="NCBIfam" id="NF046018">
    <property type="entry name" value="HisPtaseChptBrucRhz"/>
    <property type="match status" value="1"/>
</dbReference>
<dbReference type="Gene3D" id="3.30.565.10">
    <property type="entry name" value="Histidine kinase-like ATPase, C-terminal domain"/>
    <property type="match status" value="1"/>
</dbReference>
<evidence type="ECO:0000259" key="1">
    <source>
        <dbReference type="Pfam" id="PF10090"/>
    </source>
</evidence>
<proteinExistence type="predicted"/>
<evidence type="ECO:0000313" key="3">
    <source>
        <dbReference type="Proteomes" id="UP000294360"/>
    </source>
</evidence>
<gene>
    <name evidence="2" type="ORF">MTUNDRAET4_2960</name>
</gene>
<dbReference type="InterPro" id="IPR036890">
    <property type="entry name" value="HATPase_C_sf"/>
</dbReference>
<dbReference type="Proteomes" id="UP000294360">
    <property type="component" value="Chromosome"/>
</dbReference>
<feature type="domain" description="Histidine phosphotransferase ChpT C-terminal" evidence="1">
    <location>
        <begin position="129"/>
        <end position="251"/>
    </location>
</feature>
<organism evidence="2 3">
    <name type="scientific">Methylocella tundrae</name>
    <dbReference type="NCBI Taxonomy" id="227605"/>
    <lineage>
        <taxon>Bacteria</taxon>
        <taxon>Pseudomonadati</taxon>
        <taxon>Pseudomonadota</taxon>
        <taxon>Alphaproteobacteria</taxon>
        <taxon>Hyphomicrobiales</taxon>
        <taxon>Beijerinckiaceae</taxon>
        <taxon>Methylocella</taxon>
    </lineage>
</organism>
<reference evidence="2 3" key="1">
    <citation type="submission" date="2019-03" db="EMBL/GenBank/DDBJ databases">
        <authorList>
            <person name="Kox A.R. M."/>
        </authorList>
    </citation>
    <scope>NUCLEOTIDE SEQUENCE [LARGE SCALE GENOMIC DNA]</scope>
    <source>
        <strain evidence="2">MTUNDRAET4 annotated genome</strain>
    </source>
</reference>
<name>A0A4U8Z394_METTU</name>